<dbReference type="KEGG" id="crq:GCK72_015787"/>
<protein>
    <submittedName>
        <fullName evidence="3">Uncharacterized protein</fullName>
    </submittedName>
</protein>
<dbReference type="EMBL" id="WUAV01000004">
    <property type="protein sequence ID" value="KAF1759322.1"/>
    <property type="molecule type" value="Genomic_DNA"/>
</dbReference>
<evidence type="ECO:0000313" key="4">
    <source>
        <dbReference type="Proteomes" id="UP000483820"/>
    </source>
</evidence>
<keyword evidence="2" id="KW-0812">Transmembrane</keyword>
<keyword evidence="2" id="KW-0472">Membrane</keyword>
<feature type="compositionally biased region" description="Basic residues" evidence="1">
    <location>
        <begin position="104"/>
        <end position="115"/>
    </location>
</feature>
<sequence length="115" mass="13582">MKPKVFRTNKLYIIIFLVFVIFILFMKTRRKPMVEPLILTELKKNVQQCVSRIENMTFLVPEDAEITEIDKKYEKTVQLHLGGFRDGGLGEYQEMRQRTGNAPTHRKRANAQKLR</sequence>
<gene>
    <name evidence="3" type="ORF">GCK72_015787</name>
</gene>
<organism evidence="3 4">
    <name type="scientific">Caenorhabditis remanei</name>
    <name type="common">Caenorhabditis vulgaris</name>
    <dbReference type="NCBI Taxonomy" id="31234"/>
    <lineage>
        <taxon>Eukaryota</taxon>
        <taxon>Metazoa</taxon>
        <taxon>Ecdysozoa</taxon>
        <taxon>Nematoda</taxon>
        <taxon>Chromadorea</taxon>
        <taxon>Rhabditida</taxon>
        <taxon>Rhabditina</taxon>
        <taxon>Rhabditomorpha</taxon>
        <taxon>Rhabditoidea</taxon>
        <taxon>Rhabditidae</taxon>
        <taxon>Peloderinae</taxon>
        <taxon>Caenorhabditis</taxon>
    </lineage>
</organism>
<dbReference type="GeneID" id="78776171"/>
<dbReference type="CTD" id="78776171"/>
<dbReference type="RefSeq" id="XP_053585903.1">
    <property type="nucleotide sequence ID" value="XM_053731131.1"/>
</dbReference>
<dbReference type="AlphaFoldDB" id="A0A6A5GYD2"/>
<reference evidence="3 4" key="1">
    <citation type="submission" date="2019-12" db="EMBL/GenBank/DDBJ databases">
        <title>Chromosome-level assembly of the Caenorhabditis remanei genome.</title>
        <authorList>
            <person name="Teterina A.A."/>
            <person name="Willis J.H."/>
            <person name="Phillips P.C."/>
        </authorList>
    </citation>
    <scope>NUCLEOTIDE SEQUENCE [LARGE SCALE GENOMIC DNA]</scope>
    <source>
        <strain evidence="3 4">PX506</strain>
        <tissue evidence="3">Whole organism</tissue>
    </source>
</reference>
<evidence type="ECO:0000313" key="3">
    <source>
        <dbReference type="EMBL" id="KAF1759322.1"/>
    </source>
</evidence>
<name>A0A6A5GYD2_CAERE</name>
<proteinExistence type="predicted"/>
<evidence type="ECO:0000256" key="2">
    <source>
        <dbReference type="SAM" id="Phobius"/>
    </source>
</evidence>
<comment type="caution">
    <text evidence="3">The sequence shown here is derived from an EMBL/GenBank/DDBJ whole genome shotgun (WGS) entry which is preliminary data.</text>
</comment>
<feature type="region of interest" description="Disordered" evidence="1">
    <location>
        <begin position="94"/>
        <end position="115"/>
    </location>
</feature>
<keyword evidence="2" id="KW-1133">Transmembrane helix</keyword>
<accession>A0A6A5GYD2</accession>
<evidence type="ECO:0000256" key="1">
    <source>
        <dbReference type="SAM" id="MobiDB-lite"/>
    </source>
</evidence>
<feature type="transmembrane region" description="Helical" evidence="2">
    <location>
        <begin position="12"/>
        <end position="28"/>
    </location>
</feature>
<dbReference type="Proteomes" id="UP000483820">
    <property type="component" value="Chromosome IV"/>
</dbReference>